<name>A0A1S5QTT0_9CAUD</name>
<gene>
    <name evidence="1" type="ORF">LEO2_63</name>
</gene>
<proteinExistence type="predicted"/>
<protein>
    <submittedName>
        <fullName evidence="1">Uncharacterized protein</fullName>
    </submittedName>
</protein>
<sequence length="140" mass="16142">MTVVKRFEIRNLTCQDNCETEVEIIEMTHSDGFLDPVYVISEERFIGNTKFYVSIEEAHNEIIACYQNCGIIQEVDIDDVGYGVMTINEHNKAVFYSYRGGYTWYVKHTSGGVRHPQDPNKVNYDTLEEAKEVAKEIYGI</sequence>
<keyword evidence="2" id="KW-1185">Reference proteome</keyword>
<dbReference type="Proteomes" id="UP000223773">
    <property type="component" value="Segment"/>
</dbReference>
<organism evidence="1 2">
    <name type="scientific">Bacillus phage Leo2</name>
    <dbReference type="NCBI Taxonomy" id="1815973"/>
    <lineage>
        <taxon>Viruses</taxon>
        <taxon>Duplodnaviria</taxon>
        <taxon>Heunggongvirae</taxon>
        <taxon>Uroviricota</taxon>
        <taxon>Caudoviricetes</taxon>
        <taxon>Ehrlichviridae</taxon>
        <taxon>Andromedavirus</taxon>
        <taxon>Andromedavirus leo2</taxon>
    </lineage>
</organism>
<evidence type="ECO:0000313" key="2">
    <source>
        <dbReference type="Proteomes" id="UP000223773"/>
    </source>
</evidence>
<reference evidence="2" key="1">
    <citation type="submission" date="2016-02" db="EMBL/GenBank/DDBJ databases">
        <authorList>
            <person name="Morales N."/>
            <person name="Badran S."/>
            <person name="Schick P."/>
            <person name="Jacoby B."/>
            <person name="Reddi K."/>
            <person name="Villella W."/>
            <person name="Sanders E.R."/>
            <person name="Lorenz T.C."/>
        </authorList>
    </citation>
    <scope>NUCLEOTIDE SEQUENCE [LARGE SCALE GENOMIC DNA]</scope>
</reference>
<dbReference type="EMBL" id="KU836751">
    <property type="protein sequence ID" value="AMR60101.1"/>
    <property type="molecule type" value="Genomic_DNA"/>
</dbReference>
<accession>A0A1S5QTT0</accession>
<evidence type="ECO:0000313" key="1">
    <source>
        <dbReference type="EMBL" id="AMR60101.1"/>
    </source>
</evidence>